<dbReference type="InterPro" id="IPR045051">
    <property type="entry name" value="SBT"/>
</dbReference>
<feature type="active site" description="Charge relay system" evidence="4">
    <location>
        <position position="185"/>
    </location>
</feature>
<dbReference type="Gene3D" id="2.60.40.10">
    <property type="entry name" value="Immunoglobulins"/>
    <property type="match status" value="1"/>
</dbReference>
<dbReference type="InterPro" id="IPR046450">
    <property type="entry name" value="PA_dom_sf"/>
</dbReference>
<gene>
    <name evidence="9" type="ORF">ACFOE0_19085</name>
</gene>
<name>A0ABV7GJ91_9GAMM</name>
<comment type="similarity">
    <text evidence="4">Belongs to the peptidase S8 family.</text>
</comment>
<keyword evidence="1 4" id="KW-0645">Protease</keyword>
<dbReference type="InterPro" id="IPR041469">
    <property type="entry name" value="Subtilisin-like_FN3"/>
</dbReference>
<evidence type="ECO:0000313" key="10">
    <source>
        <dbReference type="Proteomes" id="UP001595621"/>
    </source>
</evidence>
<feature type="domain" description="Subtilisin-like protease fibronectin type-III" evidence="8">
    <location>
        <begin position="656"/>
        <end position="735"/>
    </location>
</feature>
<dbReference type="InterPro" id="IPR017312">
    <property type="entry name" value="Subtilisin_Alteromonadales"/>
</dbReference>
<keyword evidence="2 4" id="KW-0378">Hydrolase</keyword>
<evidence type="ECO:0000259" key="7">
    <source>
        <dbReference type="Pfam" id="PF02225"/>
    </source>
</evidence>
<feature type="domain" description="PA" evidence="7">
    <location>
        <begin position="419"/>
        <end position="498"/>
    </location>
</feature>
<dbReference type="PRINTS" id="PR00723">
    <property type="entry name" value="SUBTILISIN"/>
</dbReference>
<comment type="caution">
    <text evidence="9">The sequence shown here is derived from an EMBL/GenBank/DDBJ whole genome shotgun (WGS) entry which is preliminary data.</text>
</comment>
<feature type="domain" description="Peptidase S8/S53" evidence="6">
    <location>
        <begin position="176"/>
        <end position="629"/>
    </location>
</feature>
<dbReference type="PANTHER" id="PTHR10795">
    <property type="entry name" value="PROPROTEIN CONVERTASE SUBTILISIN/KEXIN"/>
    <property type="match status" value="1"/>
</dbReference>
<dbReference type="SUPFAM" id="SSF52743">
    <property type="entry name" value="Subtilisin-like"/>
    <property type="match status" value="1"/>
</dbReference>
<feature type="active site" description="Charge relay system" evidence="4">
    <location>
        <position position="574"/>
    </location>
</feature>
<keyword evidence="10" id="KW-1185">Reference proteome</keyword>
<dbReference type="InterPro" id="IPR023828">
    <property type="entry name" value="Peptidase_S8_Ser-AS"/>
</dbReference>
<evidence type="ECO:0000256" key="5">
    <source>
        <dbReference type="SAM" id="SignalP"/>
    </source>
</evidence>
<organism evidence="9 10">
    <name type="scientific">Shewanella submarina</name>
    <dbReference type="NCBI Taxonomy" id="2016376"/>
    <lineage>
        <taxon>Bacteria</taxon>
        <taxon>Pseudomonadati</taxon>
        <taxon>Pseudomonadota</taxon>
        <taxon>Gammaproteobacteria</taxon>
        <taxon>Alteromonadales</taxon>
        <taxon>Shewanellaceae</taxon>
        <taxon>Shewanella</taxon>
    </lineage>
</organism>
<dbReference type="InterPro" id="IPR020008">
    <property type="entry name" value="GlyGly_CTERM"/>
</dbReference>
<dbReference type="RefSeq" id="WP_248934187.1">
    <property type="nucleotide sequence ID" value="NZ_JAKILF010000001.1"/>
</dbReference>
<feature type="active site" description="Charge relay system" evidence="4">
    <location>
        <position position="250"/>
    </location>
</feature>
<dbReference type="EMBL" id="JBHRTD010000018">
    <property type="protein sequence ID" value="MFC3140270.1"/>
    <property type="molecule type" value="Genomic_DNA"/>
</dbReference>
<proteinExistence type="inferred from homology"/>
<feature type="chain" id="PRO_5046319898" evidence="5">
    <location>
        <begin position="21"/>
        <end position="1283"/>
    </location>
</feature>
<dbReference type="InterPro" id="IPR036852">
    <property type="entry name" value="Peptidase_S8/S53_dom_sf"/>
</dbReference>
<evidence type="ECO:0000256" key="1">
    <source>
        <dbReference type="ARBA" id="ARBA00022670"/>
    </source>
</evidence>
<dbReference type="InterPro" id="IPR013783">
    <property type="entry name" value="Ig-like_fold"/>
</dbReference>
<accession>A0ABV7GJ91</accession>
<dbReference type="InterPro" id="IPR000209">
    <property type="entry name" value="Peptidase_S8/S53_dom"/>
</dbReference>
<keyword evidence="5" id="KW-0732">Signal</keyword>
<evidence type="ECO:0000313" key="9">
    <source>
        <dbReference type="EMBL" id="MFC3140270.1"/>
    </source>
</evidence>
<dbReference type="SUPFAM" id="SSF52025">
    <property type="entry name" value="PA domain"/>
    <property type="match status" value="1"/>
</dbReference>
<protein>
    <submittedName>
        <fullName evidence="9">S8 family serine peptidase</fullName>
    </submittedName>
</protein>
<evidence type="ECO:0000259" key="8">
    <source>
        <dbReference type="Pfam" id="PF17766"/>
    </source>
</evidence>
<dbReference type="PROSITE" id="PS51892">
    <property type="entry name" value="SUBTILASE"/>
    <property type="match status" value="1"/>
</dbReference>
<dbReference type="Gene3D" id="3.40.50.200">
    <property type="entry name" value="Peptidase S8/S53 domain"/>
    <property type="match status" value="1"/>
</dbReference>
<dbReference type="NCBIfam" id="TIGR03501">
    <property type="entry name" value="GlyGly_CTERM"/>
    <property type="match status" value="1"/>
</dbReference>
<dbReference type="Pfam" id="PF22352">
    <property type="entry name" value="K319L-like_PKD"/>
    <property type="match status" value="1"/>
</dbReference>
<reference evidence="10" key="1">
    <citation type="journal article" date="2019" name="Int. J. Syst. Evol. Microbiol.">
        <title>The Global Catalogue of Microorganisms (GCM) 10K type strain sequencing project: providing services to taxonomists for standard genome sequencing and annotation.</title>
        <authorList>
            <consortium name="The Broad Institute Genomics Platform"/>
            <consortium name="The Broad Institute Genome Sequencing Center for Infectious Disease"/>
            <person name="Wu L."/>
            <person name="Ma J."/>
        </authorList>
    </citation>
    <scope>NUCLEOTIDE SEQUENCE [LARGE SCALE GENOMIC DNA]</scope>
    <source>
        <strain evidence="10">KCTC 52277</strain>
    </source>
</reference>
<evidence type="ECO:0000256" key="4">
    <source>
        <dbReference type="PROSITE-ProRule" id="PRU01240"/>
    </source>
</evidence>
<evidence type="ECO:0000259" key="6">
    <source>
        <dbReference type="Pfam" id="PF00082"/>
    </source>
</evidence>
<dbReference type="Gene3D" id="3.50.30.30">
    <property type="match status" value="1"/>
</dbReference>
<dbReference type="Proteomes" id="UP001595621">
    <property type="component" value="Unassembled WGS sequence"/>
</dbReference>
<keyword evidence="3 4" id="KW-0720">Serine protease</keyword>
<evidence type="ECO:0000256" key="2">
    <source>
        <dbReference type="ARBA" id="ARBA00022801"/>
    </source>
</evidence>
<dbReference type="Pfam" id="PF17963">
    <property type="entry name" value="Big_9"/>
    <property type="match status" value="1"/>
</dbReference>
<dbReference type="InterPro" id="IPR015500">
    <property type="entry name" value="Peptidase_S8_subtilisin-rel"/>
</dbReference>
<dbReference type="PROSITE" id="PS00138">
    <property type="entry name" value="SUBTILASE_SER"/>
    <property type="match status" value="1"/>
</dbReference>
<dbReference type="Gene3D" id="2.60.40.3440">
    <property type="match status" value="1"/>
</dbReference>
<dbReference type="InterPro" id="IPR022398">
    <property type="entry name" value="Peptidase_S8_His-AS"/>
</dbReference>
<feature type="signal peptide" evidence="5">
    <location>
        <begin position="1"/>
        <end position="20"/>
    </location>
</feature>
<dbReference type="Pfam" id="PF00082">
    <property type="entry name" value="Peptidase_S8"/>
    <property type="match status" value="1"/>
</dbReference>
<dbReference type="Pfam" id="PF02225">
    <property type="entry name" value="PA"/>
    <property type="match status" value="1"/>
</dbReference>
<sequence length="1283" mass="133161">MKSPIATAVSLGLLSAASMAQTITPTSHSTEVIEFRQHSKPASLSNKAKVGERVIVELESSSLASAFGKSLGFDTQATTFTAAHLSHRYKINKEQAAFSKQISSDFPQLRVTQKFDTVLNGVVVTGDQVDLKALGSLPGVKAVYPERFYHAQLDASLNTIKAEAMWNAVNGIDNAGKGIKVAIIDGGIRPENPMFSGSGFSAPASRPNDDYCATTDASFCNNKLIVARWYNPTFTVCSDEHLSPLDWGGHGTHVAGTAVGNPVTVTQNGEQLSLSGVAPAAYLMVYKALFADEGCGGGVGTNIMLTQALEDAIEDGADVINNSWGGGAGESPDNSVYKSIFEAAEAAGVVVVSAAGNDGNNPQTIGCPACIESGIAVANSTTGRIYANRFSIGNQAFTAINSNSSATFNQDISASVIAAVNLDSANEEGCSAWSAGSFTNNIALISRGTCTFEDKAILASNAGAIAMVVYNNQAGAPITMHMPDAPIPGVMISNLDGATTLDLLGNNTQGTISAAVTRTQSDSLADVINASSSRGPNGNPDFLKPDIAAPGTAILSAVSPETASGSFGFNTGTSMASPHVAGAAALMKQLHPDWSAVDIKTALMSTAKSKDIKDDDGSTPATPFAMGAGRLDLETASQALITFDKGSYLEGACVSSCTLTARVFSKSSQSTSWTLSANSEQFAITVSPSSLTLPAGSNAEIEIDVDTGQLSNSDWLFGQVSLSGEGQAVRLPVVVLPGESDDSSQLSIIETGSDLTSSDDIAMTVSVNNKTFSGAVTLDTYAPAGTQIDSADDVNLSVTAAETTRLDVDTNTGQIRWQGDVTPGGFGITPVSGNSFASIYENGASAISCSGGCDDVGISITTPEFLYHGSPYTELTISDNGLLVVGGGDTSTTANNRRLPGTERPNNILAPFWTDFDLDGTQDNDSGGGLLATGEVLVDGQNYFVVEWYKARPYNDNAGREYSFSVWINTGSNEEIFFNYIDLASLPLSLTIGAEDISGNEGSSYHFNTDGETVSSGQRLKVNTQPGSLLSLTFPVTQTGFNPGQADSISLQEDSSVNFNVLDNDGPITRQAKAELTDGMSTLKAQRLITISPTGELGNVELVTSPQHGSLTLQTNGAASYQPDENYFGEDSFSYRVTDDSGLPSDTTSVSLTVNNVNDAPQVNDFTTSANAGSSVELNADASDADNDTLTYNWTQTSGTQVSVTNSGSSISFTAPASGTLVFELTASDGQVTSNTGRYQVNIVSAPTPPSGGGDSGGGGGGGAVGWLIALLLPLLWRRRLAE</sequence>
<dbReference type="Pfam" id="PF17766">
    <property type="entry name" value="fn3_6"/>
    <property type="match status" value="1"/>
</dbReference>
<dbReference type="PROSITE" id="PS00137">
    <property type="entry name" value="SUBTILASE_HIS"/>
    <property type="match status" value="1"/>
</dbReference>
<dbReference type="InterPro" id="IPR003137">
    <property type="entry name" value="PA_domain"/>
</dbReference>
<dbReference type="CDD" id="cd04818">
    <property type="entry name" value="PA_subtilisin_1"/>
    <property type="match status" value="1"/>
</dbReference>
<dbReference type="PIRSF" id="PIRSF037898">
    <property type="entry name" value="Subtilisin_rel_Sputw3181_3341"/>
    <property type="match status" value="1"/>
</dbReference>
<evidence type="ECO:0000256" key="3">
    <source>
        <dbReference type="ARBA" id="ARBA00022825"/>
    </source>
</evidence>